<dbReference type="Gene3D" id="1.20.1440.110">
    <property type="entry name" value="acylaminoacyl peptidase"/>
    <property type="match status" value="1"/>
</dbReference>
<organism evidence="3 4">
    <name type="scientific">Exophiala xenobiotica</name>
    <dbReference type="NCBI Taxonomy" id="348802"/>
    <lineage>
        <taxon>Eukaryota</taxon>
        <taxon>Fungi</taxon>
        <taxon>Dikarya</taxon>
        <taxon>Ascomycota</taxon>
        <taxon>Pezizomycotina</taxon>
        <taxon>Eurotiomycetes</taxon>
        <taxon>Chaetothyriomycetidae</taxon>
        <taxon>Chaetothyriales</taxon>
        <taxon>Herpotrichiellaceae</taxon>
        <taxon>Exophiala</taxon>
    </lineage>
</organism>
<feature type="domain" description="Peptidase S9 prolyl oligopeptidase catalytic" evidence="2">
    <location>
        <begin position="233"/>
        <end position="284"/>
    </location>
</feature>
<evidence type="ECO:0000313" key="3">
    <source>
        <dbReference type="EMBL" id="KIW53195.1"/>
    </source>
</evidence>
<dbReference type="GO" id="GO:0006508">
    <property type="term" value="P:proteolysis"/>
    <property type="evidence" value="ECO:0007669"/>
    <property type="project" value="InterPro"/>
</dbReference>
<proteinExistence type="predicted"/>
<dbReference type="OrthoDB" id="249703at2759"/>
<dbReference type="Proteomes" id="UP000054342">
    <property type="component" value="Unassembled WGS sequence"/>
</dbReference>
<dbReference type="Gene3D" id="3.40.50.1820">
    <property type="entry name" value="alpha/beta hydrolase"/>
    <property type="match status" value="1"/>
</dbReference>
<dbReference type="HOGENOM" id="CLU_034451_1_0_1"/>
<dbReference type="InterPro" id="IPR029058">
    <property type="entry name" value="AB_hydrolase_fold"/>
</dbReference>
<dbReference type="InterPro" id="IPR001375">
    <property type="entry name" value="Peptidase_S9_cat"/>
</dbReference>
<reference evidence="3 4" key="1">
    <citation type="submission" date="2015-01" db="EMBL/GenBank/DDBJ databases">
        <title>The Genome Sequence of Exophiala xenobiotica CBS118157.</title>
        <authorList>
            <consortium name="The Broad Institute Genomics Platform"/>
            <person name="Cuomo C."/>
            <person name="de Hoog S."/>
            <person name="Gorbushina A."/>
            <person name="Stielow B."/>
            <person name="Teixiera M."/>
            <person name="Abouelleil A."/>
            <person name="Chapman S.B."/>
            <person name="Priest M."/>
            <person name="Young S.K."/>
            <person name="Wortman J."/>
            <person name="Nusbaum C."/>
            <person name="Birren B."/>
        </authorList>
    </citation>
    <scope>NUCLEOTIDE SEQUENCE [LARGE SCALE GENOMIC DNA]</scope>
    <source>
        <strain evidence="3 4">CBS 118157</strain>
    </source>
</reference>
<protein>
    <recommendedName>
        <fullName evidence="2">Peptidase S9 prolyl oligopeptidase catalytic domain-containing protein</fullName>
    </recommendedName>
</protein>
<keyword evidence="4" id="KW-1185">Reference proteome</keyword>
<dbReference type="GO" id="GO:0008236">
    <property type="term" value="F:serine-type peptidase activity"/>
    <property type="evidence" value="ECO:0007669"/>
    <property type="project" value="InterPro"/>
</dbReference>
<dbReference type="RefSeq" id="XP_013313779.1">
    <property type="nucleotide sequence ID" value="XM_013458325.1"/>
</dbReference>
<evidence type="ECO:0000313" key="4">
    <source>
        <dbReference type="Proteomes" id="UP000054342"/>
    </source>
</evidence>
<feature type="signal peptide" evidence="1">
    <location>
        <begin position="1"/>
        <end position="22"/>
    </location>
</feature>
<dbReference type="AlphaFoldDB" id="A0A0D2EEV4"/>
<dbReference type="EMBL" id="KN847321">
    <property type="protein sequence ID" value="KIW53195.1"/>
    <property type="molecule type" value="Genomic_DNA"/>
</dbReference>
<dbReference type="STRING" id="348802.A0A0D2EEV4"/>
<evidence type="ECO:0000256" key="1">
    <source>
        <dbReference type="SAM" id="SignalP"/>
    </source>
</evidence>
<dbReference type="Pfam" id="PF00326">
    <property type="entry name" value="Peptidase_S9"/>
    <property type="match status" value="1"/>
</dbReference>
<keyword evidence="1" id="KW-0732">Signal</keyword>
<accession>A0A0D2EEV4</accession>
<dbReference type="InterPro" id="IPR050261">
    <property type="entry name" value="FrsA_esterase"/>
</dbReference>
<name>A0A0D2EEV4_9EURO</name>
<feature type="chain" id="PRO_5002252201" description="Peptidase S9 prolyl oligopeptidase catalytic domain-containing protein" evidence="1">
    <location>
        <begin position="23"/>
        <end position="431"/>
    </location>
</feature>
<sequence length="431" mass="47466">MKCASALVLFFLGLSSPQKANSVLTEPPYTFIRDDSFNYELLVQFGTVRYQGASVADLFSAAQAIKPKNTSSYNTTFYQLAQQSEKRAEATNDPSVAQDSYFFASGYYREADFYLHDNWSDPLINCYWERQTTLFDKAIASLPVPGERVVIPADGFETIGIFYKPDNYSIKRPTVLIGNGYDQAQEHSLHANGFAFLEKGWNVLTYEGPGQPTVRRQQNLGFIYDWEKVVTPAVDYLANRSDVDMSRLVLQGISMGGYLAARAAAFEPRVRALILNEGVFSVYEGFTQGFPSSLLELLAAGNTTAFDKVVEDAILFNDSASTASRWGIAQGLWSFNTHSPSEWIEKSKNMTLANIAQLIQVPVWVSNPVNDTTFPGQAVKAAKAIGAKATIHNFTGAASLHCSAGAYEEANWAILSWLDGVFGSNHSSTRG</sequence>
<gene>
    <name evidence="3" type="ORF">PV05_08787</name>
</gene>
<dbReference type="PANTHER" id="PTHR22946">
    <property type="entry name" value="DIENELACTONE HYDROLASE DOMAIN-CONTAINING PROTEIN-RELATED"/>
    <property type="match status" value="1"/>
</dbReference>
<dbReference type="SUPFAM" id="SSF53474">
    <property type="entry name" value="alpha/beta-Hydrolases"/>
    <property type="match status" value="1"/>
</dbReference>
<dbReference type="PANTHER" id="PTHR22946:SF12">
    <property type="entry name" value="CONIDIAL PIGMENT BIOSYNTHESIS PROTEIN AYG1 (AFU_ORTHOLOGUE AFUA_2G17550)"/>
    <property type="match status" value="1"/>
</dbReference>
<dbReference type="GeneID" id="25330695"/>
<evidence type="ECO:0000259" key="2">
    <source>
        <dbReference type="Pfam" id="PF00326"/>
    </source>
</evidence>